<name>A0A8S9MCF9_BRACR</name>
<dbReference type="EMBL" id="QGKY02000089">
    <property type="protein sequence ID" value="KAF2614926.1"/>
    <property type="molecule type" value="Genomic_DNA"/>
</dbReference>
<sequence length="103" mass="11030">MSVPVRAMTFAKFTMTSSLYTLFGSSCGVDFVLSLSHPGGNVSNGCLPLVSSSECDTGEDDSAEQVEQVPVEQLQFPVPVVQEAMVLRTQKVEAQAMLVPDQC</sequence>
<protein>
    <submittedName>
        <fullName evidence="1">Uncharacterized protein</fullName>
    </submittedName>
</protein>
<dbReference type="PROSITE" id="PS51257">
    <property type="entry name" value="PROKAR_LIPOPROTEIN"/>
    <property type="match status" value="1"/>
</dbReference>
<comment type="caution">
    <text evidence="1">The sequence shown here is derived from an EMBL/GenBank/DDBJ whole genome shotgun (WGS) entry which is preliminary data.</text>
</comment>
<reference evidence="1" key="1">
    <citation type="submission" date="2019-12" db="EMBL/GenBank/DDBJ databases">
        <title>Genome sequencing and annotation of Brassica cretica.</title>
        <authorList>
            <person name="Studholme D.J."/>
            <person name="Sarris P.F."/>
        </authorList>
    </citation>
    <scope>NUCLEOTIDE SEQUENCE</scope>
    <source>
        <strain evidence="1">PFS-102/07</strain>
        <tissue evidence="1">Leaf</tissue>
    </source>
</reference>
<dbReference type="AlphaFoldDB" id="A0A8S9MCF9"/>
<accession>A0A8S9MCF9</accession>
<organism evidence="1">
    <name type="scientific">Brassica cretica</name>
    <name type="common">Mustard</name>
    <dbReference type="NCBI Taxonomy" id="69181"/>
    <lineage>
        <taxon>Eukaryota</taxon>
        <taxon>Viridiplantae</taxon>
        <taxon>Streptophyta</taxon>
        <taxon>Embryophyta</taxon>
        <taxon>Tracheophyta</taxon>
        <taxon>Spermatophyta</taxon>
        <taxon>Magnoliopsida</taxon>
        <taxon>eudicotyledons</taxon>
        <taxon>Gunneridae</taxon>
        <taxon>Pentapetalae</taxon>
        <taxon>rosids</taxon>
        <taxon>malvids</taxon>
        <taxon>Brassicales</taxon>
        <taxon>Brassicaceae</taxon>
        <taxon>Brassiceae</taxon>
        <taxon>Brassica</taxon>
    </lineage>
</organism>
<proteinExistence type="predicted"/>
<gene>
    <name evidence="1" type="ORF">F2Q70_00008866</name>
</gene>
<evidence type="ECO:0000313" key="1">
    <source>
        <dbReference type="EMBL" id="KAF2614926.1"/>
    </source>
</evidence>